<organism evidence="2 3">
    <name type="scientific">Paramecium sonneborni</name>
    <dbReference type="NCBI Taxonomy" id="65129"/>
    <lineage>
        <taxon>Eukaryota</taxon>
        <taxon>Sar</taxon>
        <taxon>Alveolata</taxon>
        <taxon>Ciliophora</taxon>
        <taxon>Intramacronucleata</taxon>
        <taxon>Oligohymenophorea</taxon>
        <taxon>Peniculida</taxon>
        <taxon>Parameciidae</taxon>
        <taxon>Paramecium</taxon>
    </lineage>
</organism>
<dbReference type="Proteomes" id="UP000692954">
    <property type="component" value="Unassembled WGS sequence"/>
</dbReference>
<evidence type="ECO:0000313" key="2">
    <source>
        <dbReference type="EMBL" id="CAD8124184.1"/>
    </source>
</evidence>
<dbReference type="AlphaFoldDB" id="A0A8S1R9U5"/>
<proteinExistence type="predicted"/>
<accession>A0A8S1R9U5</accession>
<evidence type="ECO:0000256" key="1">
    <source>
        <dbReference type="SAM" id="Coils"/>
    </source>
</evidence>
<keyword evidence="1" id="KW-0175">Coiled coil</keyword>
<comment type="caution">
    <text evidence="2">The sequence shown here is derived from an EMBL/GenBank/DDBJ whole genome shotgun (WGS) entry which is preliminary data.</text>
</comment>
<feature type="coiled-coil region" evidence="1">
    <location>
        <begin position="108"/>
        <end position="187"/>
    </location>
</feature>
<reference evidence="2" key="1">
    <citation type="submission" date="2021-01" db="EMBL/GenBank/DDBJ databases">
        <authorList>
            <consortium name="Genoscope - CEA"/>
            <person name="William W."/>
        </authorList>
    </citation>
    <scope>NUCLEOTIDE SEQUENCE</scope>
</reference>
<evidence type="ECO:0000313" key="3">
    <source>
        <dbReference type="Proteomes" id="UP000692954"/>
    </source>
</evidence>
<gene>
    <name evidence="2" type="ORF">PSON_ATCC_30995.1.T1490129</name>
</gene>
<keyword evidence="3" id="KW-1185">Reference proteome</keyword>
<sequence>MKSFKVSSGTMDFIKNQSKDVKSSQMIIDKANEITQHSGIDEKNLKLVNQHLMNHFQLKPIVSTIEQPNNPLQKIRNRSKTKFQSLSHSQISQEVESIQNSYQYTDLLYEKDKEINNQKNHIQQLTEELQKLTELFETVRNENQCLKNQVDQSQNYQLIISNQQKQIQKLQQDNIELEMILKNTLLQQERQKFQFQSSKQSVIIKRNSVNAQKLKLFEHNSLSLSEQINNSNINKSFISCPDNYNQKQKSHRTNEKVKTNQTVPTLPDSKIYSNDQYNRLGKENIKLRY</sequence>
<name>A0A8S1R9U5_9CILI</name>
<dbReference type="EMBL" id="CAJJDN010000149">
    <property type="protein sequence ID" value="CAD8124184.1"/>
    <property type="molecule type" value="Genomic_DNA"/>
</dbReference>
<protein>
    <submittedName>
        <fullName evidence="2">Uncharacterized protein</fullName>
    </submittedName>
</protein>